<name>A0AAW4U2Z0_9FIRM</name>
<reference evidence="2" key="1">
    <citation type="submission" date="2021-10" db="EMBL/GenBank/DDBJ databases">
        <title>Collection of gut derived symbiotic bacterial strains cultured from healthy donors.</title>
        <authorList>
            <person name="Lin H."/>
            <person name="Littmann E."/>
            <person name="Claire K."/>
            <person name="Pamer E."/>
        </authorList>
    </citation>
    <scope>NUCLEOTIDE SEQUENCE</scope>
    <source>
        <strain evidence="2">MSK.7.16</strain>
    </source>
</reference>
<dbReference type="RefSeq" id="WP_227153152.1">
    <property type="nucleotide sequence ID" value="NZ_JAJCGD010000027.1"/>
</dbReference>
<proteinExistence type="predicted"/>
<evidence type="ECO:0000259" key="1">
    <source>
        <dbReference type="Pfam" id="PF00535"/>
    </source>
</evidence>
<feature type="domain" description="Glycosyltransferase 2-like" evidence="1">
    <location>
        <begin position="7"/>
        <end position="120"/>
    </location>
</feature>
<dbReference type="PANTHER" id="PTHR22916:SF67">
    <property type="entry name" value="COLANIC ACID BIOSYNTHESIS GLYCOSYL TRANSFERASE WCAE-RELATED"/>
    <property type="match status" value="1"/>
</dbReference>
<comment type="caution">
    <text evidence="2">The sequence shown here is derived from an EMBL/GenBank/DDBJ whole genome shotgun (WGS) entry which is preliminary data.</text>
</comment>
<organism evidence="2 3">
    <name type="scientific">Megamonas funiformis</name>
    <dbReference type="NCBI Taxonomy" id="437897"/>
    <lineage>
        <taxon>Bacteria</taxon>
        <taxon>Bacillati</taxon>
        <taxon>Bacillota</taxon>
        <taxon>Negativicutes</taxon>
        <taxon>Selenomonadales</taxon>
        <taxon>Selenomonadaceae</taxon>
        <taxon>Megamonas</taxon>
    </lineage>
</organism>
<dbReference type="InterPro" id="IPR001173">
    <property type="entry name" value="Glyco_trans_2-like"/>
</dbReference>
<dbReference type="EMBL" id="JAJCGD010000027">
    <property type="protein sequence ID" value="MCB6828883.1"/>
    <property type="molecule type" value="Genomic_DNA"/>
</dbReference>
<sequence>MKDLRISVIMATYNAEKTVEKTIKSIITQTYKNIEFIIIDGGSKDKTIEIIKKYHKYISYWVTEKDNGIYDALNKGIERASGEYIYILGADDFFCDNNIIENVVNNLDDSIDVLSGSVFLMQFNMKKLFNNYSKEIKNNLDEEDLINILLPPHQGLFVKSNIMKKYLFDIKYKLRADFKFELIMLTSNFNIKFVNFPIAFYSVEGISNRKTIEMIEETINILKELKYISVDYNRKHKKEKLIKTCIKNFLINLKLWKYSLYLRGWKKC</sequence>
<dbReference type="AlphaFoldDB" id="A0AAW4U2Z0"/>
<dbReference type="CDD" id="cd06433">
    <property type="entry name" value="GT_2_WfgS_like"/>
    <property type="match status" value="1"/>
</dbReference>
<dbReference type="Gene3D" id="3.90.550.10">
    <property type="entry name" value="Spore Coat Polysaccharide Biosynthesis Protein SpsA, Chain A"/>
    <property type="match status" value="1"/>
</dbReference>
<evidence type="ECO:0000313" key="2">
    <source>
        <dbReference type="EMBL" id="MCB6828883.1"/>
    </source>
</evidence>
<dbReference type="PANTHER" id="PTHR22916">
    <property type="entry name" value="GLYCOSYLTRANSFERASE"/>
    <property type="match status" value="1"/>
</dbReference>
<gene>
    <name evidence="2" type="ORF">LIY65_09275</name>
</gene>
<dbReference type="InterPro" id="IPR029044">
    <property type="entry name" value="Nucleotide-diphossugar_trans"/>
</dbReference>
<dbReference type="Proteomes" id="UP001198190">
    <property type="component" value="Unassembled WGS sequence"/>
</dbReference>
<dbReference type="Pfam" id="PF00535">
    <property type="entry name" value="Glycos_transf_2"/>
    <property type="match status" value="1"/>
</dbReference>
<accession>A0AAW4U2Z0</accession>
<evidence type="ECO:0000313" key="3">
    <source>
        <dbReference type="Proteomes" id="UP001198190"/>
    </source>
</evidence>
<dbReference type="SUPFAM" id="SSF53448">
    <property type="entry name" value="Nucleotide-diphospho-sugar transferases"/>
    <property type="match status" value="1"/>
</dbReference>
<protein>
    <submittedName>
        <fullName evidence="2">Glycosyltransferase</fullName>
    </submittedName>
</protein>